<reference evidence="4" key="1">
    <citation type="submission" date="2021-01" db="EMBL/GenBank/DDBJ databases">
        <title>Whole genome shotgun sequence of Actinoplanes ferrugineus NBRC 15555.</title>
        <authorList>
            <person name="Komaki H."/>
            <person name="Tamura T."/>
        </authorList>
    </citation>
    <scope>NUCLEOTIDE SEQUENCE</scope>
    <source>
        <strain evidence="4">NBRC 15555</strain>
    </source>
</reference>
<dbReference type="Pfam" id="PF00583">
    <property type="entry name" value="Acetyltransf_1"/>
    <property type="match status" value="1"/>
</dbReference>
<evidence type="ECO:0000259" key="3">
    <source>
        <dbReference type="PROSITE" id="PS51186"/>
    </source>
</evidence>
<dbReference type="PROSITE" id="PS51186">
    <property type="entry name" value="GNAT"/>
    <property type="match status" value="1"/>
</dbReference>
<evidence type="ECO:0000313" key="5">
    <source>
        <dbReference type="Proteomes" id="UP000598174"/>
    </source>
</evidence>
<feature type="domain" description="N-acetyltransferase" evidence="3">
    <location>
        <begin position="1"/>
        <end position="155"/>
    </location>
</feature>
<dbReference type="RefSeq" id="WP_203818726.1">
    <property type="nucleotide sequence ID" value="NZ_BAAABP010000054.1"/>
</dbReference>
<dbReference type="Proteomes" id="UP000598174">
    <property type="component" value="Unassembled WGS sequence"/>
</dbReference>
<evidence type="ECO:0000256" key="2">
    <source>
        <dbReference type="ARBA" id="ARBA00023315"/>
    </source>
</evidence>
<dbReference type="PANTHER" id="PTHR43877">
    <property type="entry name" value="AMINOALKYLPHOSPHONATE N-ACETYLTRANSFERASE-RELATED-RELATED"/>
    <property type="match status" value="1"/>
</dbReference>
<dbReference type="GO" id="GO:0016747">
    <property type="term" value="F:acyltransferase activity, transferring groups other than amino-acyl groups"/>
    <property type="evidence" value="ECO:0007669"/>
    <property type="project" value="InterPro"/>
</dbReference>
<keyword evidence="5" id="KW-1185">Reference proteome</keyword>
<keyword evidence="2" id="KW-0012">Acyltransferase</keyword>
<name>A0A919J208_9ACTN</name>
<organism evidence="4 5">
    <name type="scientific">Paractinoplanes ferrugineus</name>
    <dbReference type="NCBI Taxonomy" id="113564"/>
    <lineage>
        <taxon>Bacteria</taxon>
        <taxon>Bacillati</taxon>
        <taxon>Actinomycetota</taxon>
        <taxon>Actinomycetes</taxon>
        <taxon>Micromonosporales</taxon>
        <taxon>Micromonosporaceae</taxon>
        <taxon>Paractinoplanes</taxon>
    </lineage>
</organism>
<dbReference type="InterPro" id="IPR000182">
    <property type="entry name" value="GNAT_dom"/>
</dbReference>
<comment type="caution">
    <text evidence="4">The sequence shown here is derived from an EMBL/GenBank/DDBJ whole genome shotgun (WGS) entry which is preliminary data.</text>
</comment>
<dbReference type="InterPro" id="IPR016181">
    <property type="entry name" value="Acyl_CoA_acyltransferase"/>
</dbReference>
<dbReference type="SUPFAM" id="SSF55729">
    <property type="entry name" value="Acyl-CoA N-acyltransferases (Nat)"/>
    <property type="match status" value="1"/>
</dbReference>
<evidence type="ECO:0000313" key="4">
    <source>
        <dbReference type="EMBL" id="GIE12239.1"/>
    </source>
</evidence>
<dbReference type="InterPro" id="IPR050832">
    <property type="entry name" value="Bact_Acetyltransf"/>
</dbReference>
<dbReference type="AlphaFoldDB" id="A0A919J208"/>
<accession>A0A919J208</accession>
<dbReference type="CDD" id="cd04301">
    <property type="entry name" value="NAT_SF"/>
    <property type="match status" value="1"/>
</dbReference>
<dbReference type="EMBL" id="BOMM01000038">
    <property type="protein sequence ID" value="GIE12239.1"/>
    <property type="molecule type" value="Genomic_DNA"/>
</dbReference>
<keyword evidence="1" id="KW-0808">Transferase</keyword>
<evidence type="ECO:0000256" key="1">
    <source>
        <dbReference type="ARBA" id="ARBA00022679"/>
    </source>
</evidence>
<dbReference type="Gene3D" id="3.40.630.30">
    <property type="match status" value="1"/>
</dbReference>
<gene>
    <name evidence="4" type="ORF">Afe05nite_40790</name>
</gene>
<proteinExistence type="predicted"/>
<sequence>MTARRAEPRDADELVRLREVMLRSMRTPGWADDWQSAARQTFRTRLADETMAAFVVDRPAGAGLAACAVGTIETRLGTPGDPHGRSGYVFNVATDPGMRRRGFSQQCMTALLDWFAERGVGKVELKASRDGEPLYESLGFVRTPDPAMRLRLPIA</sequence>
<protein>
    <recommendedName>
        <fullName evidence="3">N-acetyltransferase domain-containing protein</fullName>
    </recommendedName>
</protein>